<protein>
    <submittedName>
        <fullName evidence="2">Carboxypeptidase C (Cathepsin A)</fullName>
    </submittedName>
</protein>
<dbReference type="InterPro" id="IPR001563">
    <property type="entry name" value="Peptidase_S10"/>
</dbReference>
<organism evidence="2 3">
    <name type="scientific">Tunturiibacter lichenicola</name>
    <dbReference type="NCBI Taxonomy" id="2051959"/>
    <lineage>
        <taxon>Bacteria</taxon>
        <taxon>Pseudomonadati</taxon>
        <taxon>Acidobacteriota</taxon>
        <taxon>Terriglobia</taxon>
        <taxon>Terriglobales</taxon>
        <taxon>Acidobacteriaceae</taxon>
        <taxon>Tunturiibacter</taxon>
    </lineage>
</organism>
<dbReference type="AlphaFoldDB" id="A0A7W8JAS4"/>
<dbReference type="EMBL" id="JACHDZ010000007">
    <property type="protein sequence ID" value="MBB5345833.1"/>
    <property type="molecule type" value="Genomic_DNA"/>
</dbReference>
<dbReference type="InterPro" id="IPR029058">
    <property type="entry name" value="AB_hydrolase_fold"/>
</dbReference>
<dbReference type="GO" id="GO:0006508">
    <property type="term" value="P:proteolysis"/>
    <property type="evidence" value="ECO:0007669"/>
    <property type="project" value="InterPro"/>
</dbReference>
<evidence type="ECO:0000313" key="3">
    <source>
        <dbReference type="Proteomes" id="UP000569092"/>
    </source>
</evidence>
<proteinExistence type="predicted"/>
<comment type="caution">
    <text evidence="2">The sequence shown here is derived from an EMBL/GenBank/DDBJ whole genome shotgun (WGS) entry which is preliminary data.</text>
</comment>
<accession>A0A7W8JAS4</accession>
<dbReference type="Pfam" id="PF00450">
    <property type="entry name" value="Peptidase_S10"/>
    <property type="match status" value="1"/>
</dbReference>
<keyword evidence="2" id="KW-0378">Hydrolase</keyword>
<name>A0A7W8JAS4_9BACT</name>
<keyword evidence="2" id="KW-0645">Protease</keyword>
<keyword evidence="1" id="KW-1133">Transmembrane helix</keyword>
<dbReference type="Gene3D" id="3.40.50.1820">
    <property type="entry name" value="alpha/beta hydrolase"/>
    <property type="match status" value="1"/>
</dbReference>
<dbReference type="Proteomes" id="UP000569092">
    <property type="component" value="Unassembled WGS sequence"/>
</dbReference>
<keyword evidence="1" id="KW-0812">Transmembrane</keyword>
<feature type="transmembrane region" description="Helical" evidence="1">
    <location>
        <begin position="12"/>
        <end position="31"/>
    </location>
</feature>
<keyword evidence="1" id="KW-0472">Membrane</keyword>
<dbReference type="GO" id="GO:0004185">
    <property type="term" value="F:serine-type carboxypeptidase activity"/>
    <property type="evidence" value="ECO:0007669"/>
    <property type="project" value="InterPro"/>
</dbReference>
<sequence length="530" mass="58139">MTQAEASKFLLVSRIPCAVVLGMVLISVPALSQTPESKAKAAGDADAKKEEASVPIPAETSSVTKHEWAAGGRLVHYTATAGNLLIRDDQDKANGSIFYVAYTEDGVEAKSRPVTFFYNGGPGAATIWLHMGSFGPIRVVTQSPEATGPAPFEWVQNQYSLLDKSDLVFIDAPLTGYSRAVGKGMVKDFAGTDQDITAFKKFIVRYITANQRWNSPKFLFGESYGTTRSAGLVSALENDGIEFNGVTLLSSILNYNRRSPGLDYEAIGYMPSFAAIAYHYKKVKTTLSLADWVEQARVFARGPYAEALQQGDKLPAAEFDAMAVKIAAITGLSVEYVKEAKLHVSATRFRKELLREDQRTLGRYDARFMGWDPDSAGENPGYDPSDTGISGVYVGAFHEYVQKELKYFSQEPYYTSGPGLNEGWDFKHKAPGAGPGRAGEQTAPDVAVDLADAMRKNPKLRVFSANGYFDLATPFFSTEYDLSHMDLPEKLVNNVQFGYYPAGHMVYLNVDALKEMKADLAKFYGLAQQR</sequence>
<keyword evidence="2" id="KW-0121">Carboxypeptidase</keyword>
<gene>
    <name evidence="2" type="ORF">HDF10_003834</name>
</gene>
<evidence type="ECO:0000313" key="2">
    <source>
        <dbReference type="EMBL" id="MBB5345833.1"/>
    </source>
</evidence>
<evidence type="ECO:0000256" key="1">
    <source>
        <dbReference type="SAM" id="Phobius"/>
    </source>
</evidence>
<dbReference type="SUPFAM" id="SSF53474">
    <property type="entry name" value="alpha/beta-Hydrolases"/>
    <property type="match status" value="1"/>
</dbReference>
<reference evidence="2 3" key="1">
    <citation type="submission" date="2020-08" db="EMBL/GenBank/DDBJ databases">
        <title>Genomic Encyclopedia of Type Strains, Phase IV (KMG-V): Genome sequencing to study the core and pangenomes of soil and plant-associated prokaryotes.</title>
        <authorList>
            <person name="Whitman W."/>
        </authorList>
    </citation>
    <scope>NUCLEOTIDE SEQUENCE [LARGE SCALE GENOMIC DNA]</scope>
    <source>
        <strain evidence="2 3">M8US30</strain>
    </source>
</reference>